<dbReference type="EMBL" id="GL945428">
    <property type="protein sequence ID" value="EGO30349.1"/>
    <property type="molecule type" value="Genomic_DNA"/>
</dbReference>
<organism>
    <name type="scientific">Serpula lacrymans var. lacrymans (strain S7.9)</name>
    <name type="common">Dry rot fungus</name>
    <dbReference type="NCBI Taxonomy" id="578457"/>
    <lineage>
        <taxon>Eukaryota</taxon>
        <taxon>Fungi</taxon>
        <taxon>Dikarya</taxon>
        <taxon>Basidiomycota</taxon>
        <taxon>Agaricomycotina</taxon>
        <taxon>Agaricomycetes</taxon>
        <taxon>Agaricomycetidae</taxon>
        <taxon>Boletales</taxon>
        <taxon>Coniophorineae</taxon>
        <taxon>Serpulaceae</taxon>
        <taxon>Serpula</taxon>
    </lineage>
</organism>
<evidence type="ECO:0000313" key="1">
    <source>
        <dbReference type="EMBL" id="EGO30349.1"/>
    </source>
</evidence>
<reference evidence="1" key="1">
    <citation type="submission" date="2011-04" db="EMBL/GenBank/DDBJ databases">
        <title>Evolution of plant cell wall degrading machinery underlies the functional diversity of forest fungi.</title>
        <authorList>
            <consortium name="US DOE Joint Genome Institute (JGI-PGF)"/>
            <person name="Eastwood D.C."/>
            <person name="Floudas D."/>
            <person name="Binder M."/>
            <person name="Majcherczyk A."/>
            <person name="Schneider P."/>
            <person name="Aerts A."/>
            <person name="Asiegbu F.O."/>
            <person name="Baker S.E."/>
            <person name="Barry K."/>
            <person name="Bendiksby M."/>
            <person name="Blumentritt M."/>
            <person name="Coutinho P.M."/>
            <person name="Cullen D."/>
            <person name="Cullen D."/>
            <person name="Gathman A."/>
            <person name="Goodell B."/>
            <person name="Henrissat B."/>
            <person name="Ihrmark K."/>
            <person name="Kauserud H."/>
            <person name="Kohler A."/>
            <person name="LaButti K."/>
            <person name="Lapidus A."/>
            <person name="Lavin J.L."/>
            <person name="Lee Y.-H."/>
            <person name="Lindquist E."/>
            <person name="Lilly W."/>
            <person name="Lucas S."/>
            <person name="Morin E."/>
            <person name="Murat C."/>
            <person name="Oguiza J.A."/>
            <person name="Park J."/>
            <person name="Pisabarro A.G."/>
            <person name="Riley R."/>
            <person name="Rosling A."/>
            <person name="Salamov A."/>
            <person name="Schmidt O."/>
            <person name="Schmutz J."/>
            <person name="Skrede I."/>
            <person name="Stenlid J."/>
            <person name="Wiebenga A."/>
            <person name="Xie X."/>
            <person name="Kues U."/>
            <person name="Hibbett D.S."/>
            <person name="Hoffmeister D."/>
            <person name="Hogberg N."/>
            <person name="Martin F."/>
            <person name="Grigoriev I.V."/>
            <person name="Watkinson S.C."/>
        </authorList>
    </citation>
    <scope>NUCLEOTIDE SEQUENCE</scope>
    <source>
        <strain evidence="1">S7.9</strain>
    </source>
</reference>
<protein>
    <submittedName>
        <fullName evidence="1">Uncharacterized protein</fullName>
    </submittedName>
</protein>
<accession>F8NDR5</accession>
<dbReference type="OrthoDB" id="3267098at2759"/>
<dbReference type="Proteomes" id="UP000008064">
    <property type="component" value="Unassembled WGS sequence"/>
</dbReference>
<sequence>MLISAYSIYIAFWFADRDIFMRYHWGLAPGHVYTRDSQTLTERQPNPTAAPAMNNDPADIISMVEPEETPPRQPIDLDNISLSGSDVEEVEEGPYNSDVLDFMESSGDSSESDLDINDADEIELDRIEDYIDMYSDDLAQDYGHFD</sequence>
<name>F8NDR5_SERL9</name>
<gene>
    <name evidence="1" type="ORF">SERLADRAFT_454681</name>
</gene>
<dbReference type="HOGENOM" id="CLU_1778596_0_0_1"/>
<dbReference type="KEGG" id="sla:SERLADRAFT_454681"/>
<dbReference type="AlphaFoldDB" id="F8NDR5"/>
<proteinExistence type="predicted"/>
<dbReference type="GeneID" id="18817056"/>
<dbReference type="RefSeq" id="XP_007312233.1">
    <property type="nucleotide sequence ID" value="XM_007312171.1"/>
</dbReference>